<proteinExistence type="inferred from homology"/>
<organism evidence="8 9">
    <name type="scientific">Chryseobacterium kwangjuense</name>
    <dbReference type="NCBI Taxonomy" id="267125"/>
    <lineage>
        <taxon>Bacteria</taxon>
        <taxon>Pseudomonadati</taxon>
        <taxon>Bacteroidota</taxon>
        <taxon>Flavobacteriia</taxon>
        <taxon>Flavobacteriales</taxon>
        <taxon>Weeksellaceae</taxon>
        <taxon>Chryseobacterium group</taxon>
        <taxon>Chryseobacterium</taxon>
    </lineage>
</organism>
<feature type="transmembrane region" description="Helical" evidence="7">
    <location>
        <begin position="405"/>
        <end position="425"/>
    </location>
</feature>
<evidence type="ECO:0000256" key="5">
    <source>
        <dbReference type="ARBA" id="ARBA00022989"/>
    </source>
</evidence>
<evidence type="ECO:0000256" key="6">
    <source>
        <dbReference type="ARBA" id="ARBA00023136"/>
    </source>
</evidence>
<feature type="transmembrane region" description="Helical" evidence="7">
    <location>
        <begin position="58"/>
        <end position="77"/>
    </location>
</feature>
<evidence type="ECO:0000313" key="8">
    <source>
        <dbReference type="EMBL" id="KXH85479.1"/>
    </source>
</evidence>
<protein>
    <recommendedName>
        <fullName evidence="10">Polysaccharide biosynthesis protein</fullName>
    </recommendedName>
</protein>
<sequence>MKGFMPINNFFLKLKEKLNSDFRKNLVLMIGGSFLAQLIPVLFSFLLTRIYTPEDFGVFSNFSAVLSFLLVFMLLKYDMAIILPKKDSVAANLLVLCLIIGAFFFALTFLIVGLFDKLIYQLFKFDHHNNFLLFVPLGAFLFSLFNLLNEWFVRRKYFQTLVKNKIVNNSSIVAMSTLLPQINILTLGLVKGQILGQIVSVVTGSYIILKKDWALFKTIDRRVMKKLLLKYINFAKFNIPGQLINTLSVQVVIFYLTSQFGFKVVGLYALTDRFLGVPLQFIGNAVKDVFKQKASEDYRDKGECRDIYKKTTLLLIACSLPPFIILFIFAPELFSFFFGAEWKDSGIYAQILCVMYMLNFIGMPTGWLFVIAEKQKLDFLWQMLFLIFTLLALGISYFFFKNNVIYTLILLSAGRSITYLIQLGMTYRLATGKVN</sequence>
<reference evidence="8 9" key="2">
    <citation type="journal article" date="2016" name="Genome Announc.">
        <title>Draft Genome Sequence of a Biocontrol Rhizobacterium, Chryseobacterium kwangjuense Strain KJ1R5, Isolated from Pepper (Capsicum annuum).</title>
        <authorList>
            <person name="Jeong J.J."/>
            <person name="Park H."/>
            <person name="Park B.H."/>
            <person name="Mannaa M."/>
            <person name="Sang M.K."/>
            <person name="Choi I.G."/>
            <person name="Kim K.D."/>
        </authorList>
    </citation>
    <scope>NUCLEOTIDE SEQUENCE [LARGE SCALE GENOMIC DNA]</scope>
    <source>
        <strain evidence="8 9">KJ1R5</strain>
    </source>
</reference>
<keyword evidence="3" id="KW-1003">Cell membrane</keyword>
<feature type="transmembrane region" description="Helical" evidence="7">
    <location>
        <begin position="131"/>
        <end position="148"/>
    </location>
</feature>
<reference evidence="9" key="1">
    <citation type="submission" date="2015-12" db="EMBL/GenBank/DDBJ databases">
        <title>Genome sequence of a biocontrol rhizobacterium Chryseobacterium kwangjuense strain KJ1R5 isolated from pepper (Capsicum annuum L.).</title>
        <authorList>
            <person name="Jeong J.-J."/>
            <person name="Park H."/>
            <person name="Mannaa M."/>
            <person name="Sang M.K."/>
            <person name="Choi I.-G."/>
            <person name="Kim K.D."/>
        </authorList>
    </citation>
    <scope>NUCLEOTIDE SEQUENCE [LARGE SCALE GENOMIC DNA]</scope>
    <source>
        <strain evidence="9">KJ1R5</strain>
    </source>
</reference>
<feature type="transmembrane region" description="Helical" evidence="7">
    <location>
        <begin position="89"/>
        <end position="111"/>
    </location>
</feature>
<dbReference type="Pfam" id="PF13440">
    <property type="entry name" value="Polysacc_synt_3"/>
    <property type="match status" value="1"/>
</dbReference>
<dbReference type="GO" id="GO:0005886">
    <property type="term" value="C:plasma membrane"/>
    <property type="evidence" value="ECO:0007669"/>
    <property type="project" value="UniProtKB-SubCell"/>
</dbReference>
<evidence type="ECO:0000256" key="2">
    <source>
        <dbReference type="ARBA" id="ARBA00007430"/>
    </source>
</evidence>
<keyword evidence="4 7" id="KW-0812">Transmembrane</keyword>
<dbReference type="AlphaFoldDB" id="A0A135WKR2"/>
<evidence type="ECO:0008006" key="10">
    <source>
        <dbReference type="Google" id="ProtNLM"/>
    </source>
</evidence>
<evidence type="ECO:0000256" key="3">
    <source>
        <dbReference type="ARBA" id="ARBA00022475"/>
    </source>
</evidence>
<feature type="transmembrane region" description="Helical" evidence="7">
    <location>
        <begin position="26"/>
        <end position="46"/>
    </location>
</feature>
<comment type="caution">
    <text evidence="8">The sequence shown here is derived from an EMBL/GenBank/DDBJ whole genome shotgun (WGS) entry which is preliminary data.</text>
</comment>
<comment type="similarity">
    <text evidence="2">Belongs to the polysaccharide synthase family.</text>
</comment>
<name>A0A135WKR2_9FLAO</name>
<keyword evidence="5 7" id="KW-1133">Transmembrane helix</keyword>
<evidence type="ECO:0000256" key="4">
    <source>
        <dbReference type="ARBA" id="ARBA00022692"/>
    </source>
</evidence>
<dbReference type="EMBL" id="LPUR01000001">
    <property type="protein sequence ID" value="KXH85479.1"/>
    <property type="molecule type" value="Genomic_DNA"/>
</dbReference>
<dbReference type="InterPro" id="IPR050833">
    <property type="entry name" value="Poly_Biosynth_Transport"/>
</dbReference>
<evidence type="ECO:0000256" key="1">
    <source>
        <dbReference type="ARBA" id="ARBA00004651"/>
    </source>
</evidence>
<feature type="transmembrane region" description="Helical" evidence="7">
    <location>
        <begin position="379"/>
        <end position="399"/>
    </location>
</feature>
<feature type="transmembrane region" description="Helical" evidence="7">
    <location>
        <begin position="347"/>
        <end position="372"/>
    </location>
</feature>
<comment type="subcellular location">
    <subcellularLocation>
        <location evidence="1">Cell membrane</location>
        <topology evidence="1">Multi-pass membrane protein</topology>
    </subcellularLocation>
</comment>
<dbReference type="PANTHER" id="PTHR30250">
    <property type="entry name" value="PST FAMILY PREDICTED COLANIC ACID TRANSPORTER"/>
    <property type="match status" value="1"/>
</dbReference>
<evidence type="ECO:0000313" key="9">
    <source>
        <dbReference type="Proteomes" id="UP000070513"/>
    </source>
</evidence>
<accession>A0A135WKR2</accession>
<feature type="transmembrane region" description="Helical" evidence="7">
    <location>
        <begin position="313"/>
        <end position="335"/>
    </location>
</feature>
<keyword evidence="6 7" id="KW-0472">Membrane</keyword>
<dbReference type="Proteomes" id="UP000070513">
    <property type="component" value="Unassembled WGS sequence"/>
</dbReference>
<gene>
    <name evidence="8" type="ORF">AU378_06950</name>
</gene>
<evidence type="ECO:0000256" key="7">
    <source>
        <dbReference type="SAM" id="Phobius"/>
    </source>
</evidence>
<dbReference type="PANTHER" id="PTHR30250:SF10">
    <property type="entry name" value="LIPOPOLYSACCHARIDE BIOSYNTHESIS PROTEIN WZXC"/>
    <property type="match status" value="1"/>
</dbReference>